<reference evidence="1" key="2">
    <citation type="journal article" date="2015" name="Fish Shellfish Immunol.">
        <title>Early steps in the European eel (Anguilla anguilla)-Vibrio vulnificus interaction in the gills: Role of the RtxA13 toxin.</title>
        <authorList>
            <person name="Callol A."/>
            <person name="Pajuelo D."/>
            <person name="Ebbesson L."/>
            <person name="Teles M."/>
            <person name="MacKenzie S."/>
            <person name="Amaro C."/>
        </authorList>
    </citation>
    <scope>NUCLEOTIDE SEQUENCE</scope>
</reference>
<dbReference type="EMBL" id="GBXM01015134">
    <property type="protein sequence ID" value="JAH93443.1"/>
    <property type="molecule type" value="Transcribed_RNA"/>
</dbReference>
<protein>
    <submittedName>
        <fullName evidence="1">Uncharacterized protein</fullName>
    </submittedName>
</protein>
<dbReference type="AlphaFoldDB" id="A0A0E9WV91"/>
<accession>A0A0E9WV91</accession>
<reference evidence="1" key="1">
    <citation type="submission" date="2014-11" db="EMBL/GenBank/DDBJ databases">
        <authorList>
            <person name="Amaro Gonzalez C."/>
        </authorList>
    </citation>
    <scope>NUCLEOTIDE SEQUENCE</scope>
</reference>
<evidence type="ECO:0000313" key="1">
    <source>
        <dbReference type="EMBL" id="JAH93443.1"/>
    </source>
</evidence>
<sequence>MQTQKSVLAGSGHVRTRDRGEALFNHASDRGRVCPITCQAGVGPVQSSVRLYSTMFSQYGPFAPDCLLSVITLLTSHFLITRSANANNDRNSVNTGTPNSHSLPFVFL</sequence>
<proteinExistence type="predicted"/>
<name>A0A0E9WV91_ANGAN</name>
<organism evidence="1">
    <name type="scientific">Anguilla anguilla</name>
    <name type="common">European freshwater eel</name>
    <name type="synonym">Muraena anguilla</name>
    <dbReference type="NCBI Taxonomy" id="7936"/>
    <lineage>
        <taxon>Eukaryota</taxon>
        <taxon>Metazoa</taxon>
        <taxon>Chordata</taxon>
        <taxon>Craniata</taxon>
        <taxon>Vertebrata</taxon>
        <taxon>Euteleostomi</taxon>
        <taxon>Actinopterygii</taxon>
        <taxon>Neopterygii</taxon>
        <taxon>Teleostei</taxon>
        <taxon>Anguilliformes</taxon>
        <taxon>Anguillidae</taxon>
        <taxon>Anguilla</taxon>
    </lineage>
</organism>